<dbReference type="RefSeq" id="WP_380857931.1">
    <property type="nucleotide sequence ID" value="NZ_JBHRXV010000004.1"/>
</dbReference>
<dbReference type="PANTHER" id="PTHR13847:SF287">
    <property type="entry name" value="FAD-DEPENDENT OXIDOREDUCTASE DOMAIN-CONTAINING PROTEIN 1"/>
    <property type="match status" value="1"/>
</dbReference>
<sequence>MTPEVAIIGAGIAGASVAYFLGDRARVTIIEGESHPGYHTTGRSAAFYAETYGGPVIQPLTTGSKDFFEAPPAGFADAALLTPRGGLHIANEASLGELDALAREFADTGVVIERLDGSTVAARWPQLRPEWLAGALWEADCRDIDVAALHQGFLAQARRGGAKLLTDARVTALTRQGERWRIETTVGEVTADIVVDAAGAWGDVIAAMAGAKPVGLMPLRRTVAVVEVAPEAPADLPLVIGADGSFYFKPDAGRLWASPHDEISCEPADVQPEEYDVALAIDRLETATTWQVKRLQRAWAGIRTFAPDRAPVYGYDPVVPGFFWCVGQGGFGIQTAPAAGKLAAALLLGDVPSTDATAYAPGRFS</sequence>
<proteinExistence type="predicted"/>
<keyword evidence="1 3" id="KW-0560">Oxidoreductase</keyword>
<dbReference type="SUPFAM" id="SSF51905">
    <property type="entry name" value="FAD/NAD(P)-binding domain"/>
    <property type="match status" value="1"/>
</dbReference>
<dbReference type="InterPro" id="IPR036188">
    <property type="entry name" value="FAD/NAD-bd_sf"/>
</dbReference>
<organism evidence="3 4">
    <name type="scientific">Sphingoaurantiacus capsulatus</name>
    <dbReference type="NCBI Taxonomy" id="1771310"/>
    <lineage>
        <taxon>Bacteria</taxon>
        <taxon>Pseudomonadati</taxon>
        <taxon>Pseudomonadota</taxon>
        <taxon>Alphaproteobacteria</taxon>
        <taxon>Sphingomonadales</taxon>
        <taxon>Sphingosinicellaceae</taxon>
        <taxon>Sphingoaurantiacus</taxon>
    </lineage>
</organism>
<dbReference type="Pfam" id="PF01266">
    <property type="entry name" value="DAO"/>
    <property type="match status" value="1"/>
</dbReference>
<dbReference type="GO" id="GO:0016491">
    <property type="term" value="F:oxidoreductase activity"/>
    <property type="evidence" value="ECO:0007669"/>
    <property type="project" value="UniProtKB-KW"/>
</dbReference>
<dbReference type="Gene3D" id="3.50.50.60">
    <property type="entry name" value="FAD/NAD(P)-binding domain"/>
    <property type="match status" value="1"/>
</dbReference>
<evidence type="ECO:0000313" key="3">
    <source>
        <dbReference type="EMBL" id="MFC3711960.1"/>
    </source>
</evidence>
<reference evidence="4" key="1">
    <citation type="journal article" date="2019" name="Int. J. Syst. Evol. Microbiol.">
        <title>The Global Catalogue of Microorganisms (GCM) 10K type strain sequencing project: providing services to taxonomists for standard genome sequencing and annotation.</title>
        <authorList>
            <consortium name="The Broad Institute Genomics Platform"/>
            <consortium name="The Broad Institute Genome Sequencing Center for Infectious Disease"/>
            <person name="Wu L."/>
            <person name="Ma J."/>
        </authorList>
    </citation>
    <scope>NUCLEOTIDE SEQUENCE [LARGE SCALE GENOMIC DNA]</scope>
    <source>
        <strain evidence="4">KCTC 42644</strain>
    </source>
</reference>
<dbReference type="EC" id="1.-.-.-" evidence="3"/>
<accession>A0ABV7X744</accession>
<evidence type="ECO:0000313" key="4">
    <source>
        <dbReference type="Proteomes" id="UP001595615"/>
    </source>
</evidence>
<evidence type="ECO:0000256" key="1">
    <source>
        <dbReference type="ARBA" id="ARBA00023002"/>
    </source>
</evidence>
<keyword evidence="4" id="KW-1185">Reference proteome</keyword>
<dbReference type="Gene3D" id="3.30.9.10">
    <property type="entry name" value="D-Amino Acid Oxidase, subunit A, domain 2"/>
    <property type="match status" value="1"/>
</dbReference>
<comment type="caution">
    <text evidence="3">The sequence shown here is derived from an EMBL/GenBank/DDBJ whole genome shotgun (WGS) entry which is preliminary data.</text>
</comment>
<dbReference type="PANTHER" id="PTHR13847">
    <property type="entry name" value="SARCOSINE DEHYDROGENASE-RELATED"/>
    <property type="match status" value="1"/>
</dbReference>
<gene>
    <name evidence="3" type="ORF">ACFOMD_05225</name>
</gene>
<protein>
    <submittedName>
        <fullName evidence="3">NAD(P)/FAD-dependent oxidoreductase</fullName>
        <ecNumber evidence="3">1.-.-.-</ecNumber>
    </submittedName>
</protein>
<evidence type="ECO:0000259" key="2">
    <source>
        <dbReference type="Pfam" id="PF01266"/>
    </source>
</evidence>
<feature type="domain" description="FAD dependent oxidoreductase" evidence="2">
    <location>
        <begin position="5"/>
        <end position="346"/>
    </location>
</feature>
<dbReference type="InterPro" id="IPR006076">
    <property type="entry name" value="FAD-dep_OxRdtase"/>
</dbReference>
<name>A0ABV7X744_9SPHN</name>
<dbReference type="Proteomes" id="UP001595615">
    <property type="component" value="Unassembled WGS sequence"/>
</dbReference>
<dbReference type="EMBL" id="JBHRXV010000004">
    <property type="protein sequence ID" value="MFC3711960.1"/>
    <property type="molecule type" value="Genomic_DNA"/>
</dbReference>